<dbReference type="RefSeq" id="WP_092527508.1">
    <property type="nucleotide sequence ID" value="NZ_FNCI01000012.1"/>
</dbReference>
<protein>
    <submittedName>
        <fullName evidence="1">Uncharacterized protein</fullName>
    </submittedName>
</protein>
<proteinExistence type="predicted"/>
<dbReference type="AlphaFoldDB" id="A0A1G7U277"/>
<keyword evidence="2" id="KW-1185">Reference proteome</keyword>
<dbReference type="OrthoDB" id="6198010at2"/>
<evidence type="ECO:0000313" key="1">
    <source>
        <dbReference type="EMBL" id="SDG41411.1"/>
    </source>
</evidence>
<accession>A0A1G7U277</accession>
<evidence type="ECO:0000313" key="2">
    <source>
        <dbReference type="Proteomes" id="UP000198641"/>
    </source>
</evidence>
<reference evidence="1 2" key="1">
    <citation type="submission" date="2016-10" db="EMBL/GenBank/DDBJ databases">
        <authorList>
            <person name="de Groot N.N."/>
        </authorList>
    </citation>
    <scope>NUCLEOTIDE SEQUENCE [LARGE SCALE GENOMIC DNA]</scope>
    <source>
        <strain evidence="1 2">BH539</strain>
    </source>
</reference>
<organism evidence="1 2">
    <name type="scientific">Onishia taeanensis</name>
    <dbReference type="NCBI Taxonomy" id="284577"/>
    <lineage>
        <taxon>Bacteria</taxon>
        <taxon>Pseudomonadati</taxon>
        <taxon>Pseudomonadota</taxon>
        <taxon>Gammaproteobacteria</taxon>
        <taxon>Oceanospirillales</taxon>
        <taxon>Halomonadaceae</taxon>
        <taxon>Onishia</taxon>
    </lineage>
</organism>
<dbReference type="EMBL" id="FNCI01000012">
    <property type="protein sequence ID" value="SDG41411.1"/>
    <property type="molecule type" value="Genomic_DNA"/>
</dbReference>
<name>A0A1G7U277_9GAMM</name>
<gene>
    <name evidence="1" type="ORF">SAMN05216571_11298</name>
</gene>
<sequence>MNNRFAVSLHDVDPWRPTDEERQEEVVKRLMDECEMLGESKPSIMTFGFRTNSSTAQIANDLVSGLSIPALISSAGYVLKHLAPLIIEYLKTRPQKEVTIDYKGHRVTVRGGGDVAKELQNLIRKIDETESGGD</sequence>
<dbReference type="Proteomes" id="UP000198641">
    <property type="component" value="Unassembled WGS sequence"/>
</dbReference>